<dbReference type="HOGENOM" id="CLU_009942_2_0_5"/>
<dbReference type="CDD" id="cd01300">
    <property type="entry name" value="YtcJ_like"/>
    <property type="match status" value="1"/>
</dbReference>
<dbReference type="AlphaFoldDB" id="A3SK96"/>
<dbReference type="PANTHER" id="PTHR22642">
    <property type="entry name" value="IMIDAZOLONEPROPIONASE"/>
    <property type="match status" value="1"/>
</dbReference>
<reference evidence="2 3" key="1">
    <citation type="submission" date="2005-12" db="EMBL/GenBank/DDBJ databases">
        <authorList>
            <person name="Moran M.A."/>
            <person name="Ferriera S."/>
            <person name="Johnson J."/>
            <person name="Kravitz S."/>
            <person name="Halpern A."/>
            <person name="Remington K."/>
            <person name="Beeson K."/>
            <person name="Tran B."/>
            <person name="Rogers Y.-H."/>
            <person name="Friedman R."/>
            <person name="Venter J.C."/>
        </authorList>
    </citation>
    <scope>NUCLEOTIDE SEQUENCE [LARGE SCALE GENOMIC DNA]</scope>
    <source>
        <strain evidence="3">ATCC BAA-591 / DSM 15170 / ISM</strain>
    </source>
</reference>
<dbReference type="OrthoDB" id="9811399at2"/>
<evidence type="ECO:0000259" key="1">
    <source>
        <dbReference type="Pfam" id="PF07969"/>
    </source>
</evidence>
<dbReference type="STRING" id="89187.ISM_05770"/>
<name>A3SK96_ROSNI</name>
<keyword evidence="2" id="KW-0378">Hydrolase</keyword>
<dbReference type="RefSeq" id="WP_009813178.1">
    <property type="nucleotide sequence ID" value="NZ_CH724156.1"/>
</dbReference>
<dbReference type="Gene3D" id="3.20.20.140">
    <property type="entry name" value="Metal-dependent hydrolases"/>
    <property type="match status" value="1"/>
</dbReference>
<dbReference type="InterPro" id="IPR032466">
    <property type="entry name" value="Metal_Hydrolase"/>
</dbReference>
<comment type="caution">
    <text evidence="2">The sequence shown here is derived from an EMBL/GenBank/DDBJ whole genome shotgun (WGS) entry which is preliminary data.</text>
</comment>
<dbReference type="SUPFAM" id="SSF51556">
    <property type="entry name" value="Metallo-dependent hydrolases"/>
    <property type="match status" value="1"/>
</dbReference>
<sequence length="542" mass="59320">MTEITVFEARKILTMDPNRPEATHVAVRDGYILAVGDAACADQWGGGRHDRSLADKVLTPGFVEGHAHIMASAMWSYAYCGYHDRTDPDGRLWPGRQTIEEVVAGLKDYAATLPEGAPIVGWGFDPIFLTSERLNRSHLDEISRDRPIAIIFSNFHLLCANSKALELAQYDRDTNVEGVLRDASGEPTGELQEMAAMFPVMRRLGIDFSDLGRKDEVIRRFGDVARREGVTTMTDLFATLEDEDVARMVRVTSEPGYPLRVVPVMGAVGDTAENIAARAKALRAHSTDRLRLGAVKLMTDGSIQGWTARVKWPGYVGGQPNGIWNLAPEQIFELCEVMHREGVHMHIHVNGDEASEVVLDAIEAAARKASWPGHRHVLQHCQMMGPDQFRRCRELGLSVNIFANHIWYFGDQHAALTIGEDRARRMDACRSALDAGLNVAVHSDAPVTPLGPLFTAWCAVNRLTGSGRVLGAAQRISVAEALYAITLGAAQTLKMDDEIGSIECGKRADFAVLGDDPLMLAPEALKDVPVHGTVLGGEVHLL</sequence>
<dbReference type="GO" id="GO:0016810">
    <property type="term" value="F:hydrolase activity, acting on carbon-nitrogen (but not peptide) bonds"/>
    <property type="evidence" value="ECO:0007669"/>
    <property type="project" value="InterPro"/>
</dbReference>
<dbReference type="PANTHER" id="PTHR22642:SF2">
    <property type="entry name" value="PROTEIN LONG AFTER FAR-RED 3"/>
    <property type="match status" value="1"/>
</dbReference>
<proteinExistence type="predicted"/>
<dbReference type="InterPro" id="IPR013108">
    <property type="entry name" value="Amidohydro_3"/>
</dbReference>
<accession>A3SK96</accession>
<gene>
    <name evidence="2" type="ORF">ISM_05770</name>
</gene>
<dbReference type="InterPro" id="IPR011059">
    <property type="entry name" value="Metal-dep_hydrolase_composite"/>
</dbReference>
<feature type="domain" description="Amidohydrolase 3" evidence="1">
    <location>
        <begin position="53"/>
        <end position="539"/>
    </location>
</feature>
<dbReference type="SUPFAM" id="SSF51338">
    <property type="entry name" value="Composite domain of metallo-dependent hydrolases"/>
    <property type="match status" value="1"/>
</dbReference>
<evidence type="ECO:0000313" key="2">
    <source>
        <dbReference type="EMBL" id="EAP77777.1"/>
    </source>
</evidence>
<dbReference type="eggNOG" id="COG1574">
    <property type="taxonomic scope" value="Bacteria"/>
</dbReference>
<evidence type="ECO:0000313" key="3">
    <source>
        <dbReference type="Proteomes" id="UP000005954"/>
    </source>
</evidence>
<dbReference type="EMBL" id="AALY01000001">
    <property type="protein sequence ID" value="EAP77777.1"/>
    <property type="molecule type" value="Genomic_DNA"/>
</dbReference>
<dbReference type="Pfam" id="PF07969">
    <property type="entry name" value="Amidohydro_3"/>
    <property type="match status" value="1"/>
</dbReference>
<keyword evidence="3" id="KW-1185">Reference proteome</keyword>
<dbReference type="Gene3D" id="2.30.40.10">
    <property type="entry name" value="Urease, subunit C, domain 1"/>
    <property type="match status" value="1"/>
</dbReference>
<dbReference type="Gene3D" id="3.10.310.70">
    <property type="match status" value="1"/>
</dbReference>
<organism evidence="2 3">
    <name type="scientific">Roseovarius nubinhibens (strain ATCC BAA-591 / DSM 15170 / ISM)</name>
    <dbReference type="NCBI Taxonomy" id="89187"/>
    <lineage>
        <taxon>Bacteria</taxon>
        <taxon>Pseudomonadati</taxon>
        <taxon>Pseudomonadota</taxon>
        <taxon>Alphaproteobacteria</taxon>
        <taxon>Rhodobacterales</taxon>
        <taxon>Roseobacteraceae</taxon>
        <taxon>Roseovarius</taxon>
    </lineage>
</organism>
<dbReference type="Proteomes" id="UP000005954">
    <property type="component" value="Unassembled WGS sequence"/>
</dbReference>
<dbReference type="InterPro" id="IPR033932">
    <property type="entry name" value="YtcJ-like"/>
</dbReference>
<protein>
    <submittedName>
        <fullName evidence="2">Amidohydrolase-like protein</fullName>
    </submittedName>
</protein>